<gene>
    <name evidence="1" type="ORF">SAMN04488529_10277</name>
</gene>
<protein>
    <submittedName>
        <fullName evidence="1">Uncharacterized protein YhfF</fullName>
    </submittedName>
</protein>
<dbReference type="PIRSF" id="PIRSF021320">
    <property type="entry name" value="DUF984"/>
    <property type="match status" value="1"/>
</dbReference>
<dbReference type="CDD" id="cd06553">
    <property type="entry name" value="ASCH_Ef3133_like"/>
    <property type="match status" value="1"/>
</dbReference>
<dbReference type="SUPFAM" id="SSF88697">
    <property type="entry name" value="PUA domain-like"/>
    <property type="match status" value="1"/>
</dbReference>
<dbReference type="PANTHER" id="PTHR39203">
    <property type="entry name" value="CYTOPLASMIC PROTEIN-RELATED"/>
    <property type="match status" value="1"/>
</dbReference>
<proteinExistence type="predicted"/>
<reference evidence="1 2" key="1">
    <citation type="submission" date="2016-10" db="EMBL/GenBank/DDBJ databases">
        <authorList>
            <person name="de Groot N.N."/>
        </authorList>
    </citation>
    <scope>NUCLEOTIDE SEQUENCE [LARGE SCALE GENOMIC DNA]</scope>
    <source>
        <strain evidence="1 2">DSM 12272</strain>
    </source>
</reference>
<keyword evidence="2" id="KW-1185">Reference proteome</keyword>
<dbReference type="PANTHER" id="PTHR39203:SF1">
    <property type="entry name" value="CYTOPLASMIC PROTEIN"/>
    <property type="match status" value="1"/>
</dbReference>
<evidence type="ECO:0000313" key="1">
    <source>
        <dbReference type="EMBL" id="SDP08679.1"/>
    </source>
</evidence>
<dbReference type="InterPro" id="IPR009326">
    <property type="entry name" value="DUF984"/>
</dbReference>
<dbReference type="SMART" id="SM01022">
    <property type="entry name" value="ASCH"/>
    <property type="match status" value="1"/>
</dbReference>
<name>A0A1H0PW10_9CLOT</name>
<organism evidence="1 2">
    <name type="scientific">Clostridium gasigenes</name>
    <dbReference type="NCBI Taxonomy" id="94869"/>
    <lineage>
        <taxon>Bacteria</taxon>
        <taxon>Bacillati</taxon>
        <taxon>Bacillota</taxon>
        <taxon>Clostridia</taxon>
        <taxon>Eubacteriales</taxon>
        <taxon>Clostridiaceae</taxon>
        <taxon>Clostridium</taxon>
    </lineage>
</organism>
<dbReference type="EMBL" id="FNJM01000002">
    <property type="protein sequence ID" value="SDP08679.1"/>
    <property type="molecule type" value="Genomic_DNA"/>
</dbReference>
<dbReference type="RefSeq" id="WP_089966687.1">
    <property type="nucleotide sequence ID" value="NZ_FNJM01000002.1"/>
</dbReference>
<dbReference type="InterPro" id="IPR007374">
    <property type="entry name" value="ASCH_domain"/>
</dbReference>
<sequence>MENEKYPQEKIDMFWETFLRETKRNETIKYLEVFHFELTEKWANELLRLVLIGQKRATASSLLNYEIEGERIPKVGDLSIVTDWEGVPRCVIETTEITIIPFSDITYDICKREGEDDTLESWVEGHVHFFKEEGKQLGYEFSEDMPVVFEDFEVVYQV</sequence>
<dbReference type="Pfam" id="PF04266">
    <property type="entry name" value="ASCH"/>
    <property type="match status" value="1"/>
</dbReference>
<dbReference type="Gene3D" id="3.10.400.10">
    <property type="entry name" value="Sulfate adenylyltransferase"/>
    <property type="match status" value="1"/>
</dbReference>
<dbReference type="Proteomes" id="UP000198597">
    <property type="component" value="Unassembled WGS sequence"/>
</dbReference>
<dbReference type="InterPro" id="IPR015947">
    <property type="entry name" value="PUA-like_sf"/>
</dbReference>
<dbReference type="OrthoDB" id="9807542at2"/>
<dbReference type="AlphaFoldDB" id="A0A1H0PW10"/>
<evidence type="ECO:0000313" key="2">
    <source>
        <dbReference type="Proteomes" id="UP000198597"/>
    </source>
</evidence>
<accession>A0A1H0PW10</accession>